<dbReference type="InterPro" id="IPR011856">
    <property type="entry name" value="tRNA_endonuc-like_dom_sf"/>
</dbReference>
<dbReference type="AlphaFoldDB" id="A0A143BKC5"/>
<dbReference type="KEGG" id="gph:GEMMAAP_09970"/>
<dbReference type="InterPro" id="IPR003509">
    <property type="entry name" value="UPF0102_YraN-like"/>
</dbReference>
<gene>
    <name evidence="3" type="ORF">GEMMAAP_09970</name>
</gene>
<protein>
    <recommendedName>
        <fullName evidence="2">UPF0102 protein GEMMAAP_09970</fullName>
    </recommendedName>
</protein>
<accession>A0A143BKC5</accession>
<dbReference type="Pfam" id="PF02021">
    <property type="entry name" value="UPF0102"/>
    <property type="match status" value="1"/>
</dbReference>
<dbReference type="RefSeq" id="WP_026850666.1">
    <property type="nucleotide sequence ID" value="NZ_CP011454.1"/>
</dbReference>
<dbReference type="GO" id="GO:0003676">
    <property type="term" value="F:nucleic acid binding"/>
    <property type="evidence" value="ECO:0007669"/>
    <property type="project" value="InterPro"/>
</dbReference>
<dbReference type="NCBIfam" id="TIGR00252">
    <property type="entry name" value="YraN family protein"/>
    <property type="match status" value="1"/>
</dbReference>
<reference evidence="3 4" key="1">
    <citation type="journal article" date="2014" name="Proc. Natl. Acad. Sci. U.S.A.">
        <title>Functional type 2 photosynthetic reaction centers found in the rare bacterial phylum Gemmatimonadetes.</title>
        <authorList>
            <person name="Zeng Y."/>
            <person name="Feng F."/>
            <person name="Medova H."/>
            <person name="Dean J."/>
            <person name="Koblizek M."/>
        </authorList>
    </citation>
    <scope>NUCLEOTIDE SEQUENCE [LARGE SCALE GENOMIC DNA]</scope>
    <source>
        <strain evidence="3 4">AP64</strain>
    </source>
</reference>
<comment type="similarity">
    <text evidence="1 2">Belongs to the UPF0102 family.</text>
</comment>
<dbReference type="PANTHER" id="PTHR34039:SF1">
    <property type="entry name" value="UPF0102 PROTEIN YRAN"/>
    <property type="match status" value="1"/>
</dbReference>
<evidence type="ECO:0000256" key="1">
    <source>
        <dbReference type="ARBA" id="ARBA00006738"/>
    </source>
</evidence>
<evidence type="ECO:0000313" key="3">
    <source>
        <dbReference type="EMBL" id="AMW05063.1"/>
    </source>
</evidence>
<name>A0A143BKC5_9BACT</name>
<evidence type="ECO:0000313" key="4">
    <source>
        <dbReference type="Proteomes" id="UP000076404"/>
    </source>
</evidence>
<sequence>MTKARQELGLLGERIAARWLMRDGWQVVAHRFRSGHRDIDLVVRRDNHVAFVEVKARRGVSFGSPVEAVHHRKQWELGKSARVWVDRFGSKTTQYRFDVVGVLIIGQTVRVRHIPNAFELP</sequence>
<dbReference type="STRING" id="1379270.GEMMAAP_09970"/>
<keyword evidence="4" id="KW-1185">Reference proteome</keyword>
<dbReference type="EMBL" id="CP011454">
    <property type="protein sequence ID" value="AMW05063.1"/>
    <property type="molecule type" value="Genomic_DNA"/>
</dbReference>
<dbReference type="Proteomes" id="UP000076404">
    <property type="component" value="Chromosome"/>
</dbReference>
<reference evidence="3 4" key="2">
    <citation type="journal article" date="2016" name="Environ. Microbiol. Rep.">
        <title>Metagenomic evidence for the presence of phototrophic Gemmatimonadetes bacteria in diverse environments.</title>
        <authorList>
            <person name="Zeng Y."/>
            <person name="Baumbach J."/>
            <person name="Barbosa E.G."/>
            <person name="Azevedo V."/>
            <person name="Zhang C."/>
            <person name="Koblizek M."/>
        </authorList>
    </citation>
    <scope>NUCLEOTIDE SEQUENCE [LARGE SCALE GENOMIC DNA]</scope>
    <source>
        <strain evidence="3 4">AP64</strain>
    </source>
</reference>
<organism evidence="3 4">
    <name type="scientific">Gemmatimonas phototrophica</name>
    <dbReference type="NCBI Taxonomy" id="1379270"/>
    <lineage>
        <taxon>Bacteria</taxon>
        <taxon>Pseudomonadati</taxon>
        <taxon>Gemmatimonadota</taxon>
        <taxon>Gemmatimonadia</taxon>
        <taxon>Gemmatimonadales</taxon>
        <taxon>Gemmatimonadaceae</taxon>
        <taxon>Gemmatimonas</taxon>
    </lineage>
</organism>
<dbReference type="OrthoDB" id="9802516at2"/>
<dbReference type="eggNOG" id="COG0792">
    <property type="taxonomic scope" value="Bacteria"/>
</dbReference>
<dbReference type="PANTHER" id="PTHR34039">
    <property type="entry name" value="UPF0102 PROTEIN YRAN"/>
    <property type="match status" value="1"/>
</dbReference>
<dbReference type="SUPFAM" id="SSF52980">
    <property type="entry name" value="Restriction endonuclease-like"/>
    <property type="match status" value="1"/>
</dbReference>
<dbReference type="Gene3D" id="3.40.1350.10">
    <property type="match status" value="1"/>
</dbReference>
<proteinExistence type="inferred from homology"/>
<dbReference type="HAMAP" id="MF_00048">
    <property type="entry name" value="UPF0102"/>
    <property type="match status" value="1"/>
</dbReference>
<dbReference type="InterPro" id="IPR011335">
    <property type="entry name" value="Restrct_endonuc-II-like"/>
</dbReference>
<evidence type="ECO:0000256" key="2">
    <source>
        <dbReference type="HAMAP-Rule" id="MF_00048"/>
    </source>
</evidence>